<keyword evidence="2" id="KW-1185">Reference proteome</keyword>
<protein>
    <submittedName>
        <fullName evidence="1">Uncharacterized protein</fullName>
    </submittedName>
</protein>
<name>A0AAD4WBJ8_PRUDU</name>
<sequence length="138" mass="15898">MLAVYAHGFCLDPDPLNQEETMHSSPRPLLPPKFLGRNYFPGHRLSLLEQQLLPGLLCDDQSNRTQNLQYFMMGLSMSMTIFLLIRLKRLCVLPVKTHWSNLLLQKGLPMARRYSLQCFLEKRHGRILSPTSVNRGSC</sequence>
<evidence type="ECO:0000313" key="1">
    <source>
        <dbReference type="EMBL" id="KAI5340379.1"/>
    </source>
</evidence>
<dbReference type="EMBL" id="JAJFAZ020000003">
    <property type="protein sequence ID" value="KAI5340379.1"/>
    <property type="molecule type" value="Genomic_DNA"/>
</dbReference>
<gene>
    <name evidence="1" type="ORF">L3X38_019653</name>
</gene>
<reference evidence="1 2" key="1">
    <citation type="journal article" date="2022" name="G3 (Bethesda)">
        <title>Whole-genome sequence and methylome profiling of the almond [Prunus dulcis (Mill.) D.A. Webb] cultivar 'Nonpareil'.</title>
        <authorList>
            <person name="D'Amico-Willman K.M."/>
            <person name="Ouma W.Z."/>
            <person name="Meulia T."/>
            <person name="Sideli G.M."/>
            <person name="Gradziel T.M."/>
            <person name="Fresnedo-Ramirez J."/>
        </authorList>
    </citation>
    <scope>NUCLEOTIDE SEQUENCE [LARGE SCALE GENOMIC DNA]</scope>
    <source>
        <strain evidence="1">Clone GOH B32 T37-40</strain>
    </source>
</reference>
<organism evidence="1 2">
    <name type="scientific">Prunus dulcis</name>
    <name type="common">Almond</name>
    <name type="synonym">Amygdalus dulcis</name>
    <dbReference type="NCBI Taxonomy" id="3755"/>
    <lineage>
        <taxon>Eukaryota</taxon>
        <taxon>Viridiplantae</taxon>
        <taxon>Streptophyta</taxon>
        <taxon>Embryophyta</taxon>
        <taxon>Tracheophyta</taxon>
        <taxon>Spermatophyta</taxon>
        <taxon>Magnoliopsida</taxon>
        <taxon>eudicotyledons</taxon>
        <taxon>Gunneridae</taxon>
        <taxon>Pentapetalae</taxon>
        <taxon>rosids</taxon>
        <taxon>fabids</taxon>
        <taxon>Rosales</taxon>
        <taxon>Rosaceae</taxon>
        <taxon>Amygdaloideae</taxon>
        <taxon>Amygdaleae</taxon>
        <taxon>Prunus</taxon>
    </lineage>
</organism>
<proteinExistence type="predicted"/>
<dbReference type="Proteomes" id="UP001054821">
    <property type="component" value="Chromosome 3"/>
</dbReference>
<accession>A0AAD4WBJ8</accession>
<comment type="caution">
    <text evidence="1">The sequence shown here is derived from an EMBL/GenBank/DDBJ whole genome shotgun (WGS) entry which is preliminary data.</text>
</comment>
<dbReference type="InterPro" id="IPR018467">
    <property type="entry name" value="CCT_CS"/>
</dbReference>
<dbReference type="AlphaFoldDB" id="A0AAD4WBJ8"/>
<evidence type="ECO:0000313" key="2">
    <source>
        <dbReference type="Proteomes" id="UP001054821"/>
    </source>
</evidence>
<dbReference type="Pfam" id="PF09425">
    <property type="entry name" value="Jas_motif"/>
    <property type="match status" value="1"/>
</dbReference>